<dbReference type="InterPro" id="IPR017853">
    <property type="entry name" value="GH"/>
</dbReference>
<evidence type="ECO:0000259" key="2">
    <source>
        <dbReference type="SMART" id="SM00642"/>
    </source>
</evidence>
<feature type="domain" description="Glycosyl hydrolase family 13 catalytic" evidence="2">
    <location>
        <begin position="119"/>
        <end position="476"/>
    </location>
</feature>
<dbReference type="CDD" id="cd02855">
    <property type="entry name" value="E_set_GBE_prok_N"/>
    <property type="match status" value="1"/>
</dbReference>
<dbReference type="SUPFAM" id="SSF81296">
    <property type="entry name" value="E set domains"/>
    <property type="match status" value="1"/>
</dbReference>
<dbReference type="Proteomes" id="UP000624419">
    <property type="component" value="Unassembled WGS sequence"/>
</dbReference>
<dbReference type="InterPro" id="IPR006047">
    <property type="entry name" value="GH13_cat_dom"/>
</dbReference>
<gene>
    <name evidence="3" type="ORF">HHX48_07610</name>
</gene>
<keyword evidence="1" id="KW-0119">Carbohydrate metabolism</keyword>
<sequence length="574" mass="64504">MSAFDGQLGVIPVENGYQFSVWAPNANAVALTGTFNDWEDQPMEPAEGGIWWCVSDAARNGHEYKFVIEDSAGNKSQKNDPRARHLTNSVGNSLIYDDDYQWQTREFQPPALHQHVIYEMHIGTFGKNGDTFGTFDSVISRLDALKKLGITMIELMPVNEFAGDQSWGYNPAYPFAVEEAYGGPDGLKRFIDAAHQRGIGVILDVVYNHLGPSDLDLWQFDGWSENDKGGIYFYNDERSSTPWGDTRPDYGREEVRRYFIDNARMWLSEFRADGLRMDMVPYMRSVSGIDDGSDDIPEAYTMIKQINQMVADEFDNKVTIAEDLHSHHFITDPPPDGCGYTAQWDAGFVHPIREALIATDDSAIDVNAVVTAISHTYSQRPFSRVVYTESHDEVANGRARVVEEVAPGNVDDDFFAHNKAVVAAALVLTSCGIPMVFQGQEFKQHGWFSDDHDIDWERREQFDDIVAAFTALINLRTNENGNSAGLTGAFTEIVHQDDENKVVGFMRTDEHNAQPVWVYISLANRELDNYSLSGLPEKPQCLFAWQHQDVTDTLAVEEGSTTLLPYSILVFGQQ</sequence>
<dbReference type="EMBL" id="JABBXD010000003">
    <property type="protein sequence ID" value="MBD3585595.1"/>
    <property type="molecule type" value="Genomic_DNA"/>
</dbReference>
<protein>
    <submittedName>
        <fullName evidence="3">1,4-alpha-glucan branching protein</fullName>
    </submittedName>
</protein>
<dbReference type="PANTHER" id="PTHR43651:SF11">
    <property type="entry name" value="MALTO-OLIGOSYLTREHALOSE TREHALOHYDROLASE"/>
    <property type="match status" value="1"/>
</dbReference>
<dbReference type="InterPro" id="IPR004193">
    <property type="entry name" value="Glyco_hydro_13_N"/>
</dbReference>
<evidence type="ECO:0000256" key="1">
    <source>
        <dbReference type="ARBA" id="ARBA00023277"/>
    </source>
</evidence>
<comment type="caution">
    <text evidence="3">The sequence shown here is derived from an EMBL/GenBank/DDBJ whole genome shotgun (WGS) entry which is preliminary data.</text>
</comment>
<dbReference type="InterPro" id="IPR013783">
    <property type="entry name" value="Ig-like_fold"/>
</dbReference>
<dbReference type="PIRSF" id="PIRSF000463">
    <property type="entry name" value="GlgB"/>
    <property type="match status" value="1"/>
</dbReference>
<accession>A0ABR8LH62</accession>
<reference evidence="3 4" key="1">
    <citation type="submission" date="2020-04" db="EMBL/GenBank/DDBJ databases">
        <title>Salinimonas sp. HHU 13199.</title>
        <authorList>
            <person name="Cui X."/>
            <person name="Zhang D."/>
        </authorList>
    </citation>
    <scope>NUCLEOTIDE SEQUENCE [LARGE SCALE GENOMIC DNA]</scope>
    <source>
        <strain evidence="3 4">HHU 13199</strain>
    </source>
</reference>
<dbReference type="SMART" id="SM00642">
    <property type="entry name" value="Aamy"/>
    <property type="match status" value="1"/>
</dbReference>
<dbReference type="InterPro" id="IPR014756">
    <property type="entry name" value="Ig_E-set"/>
</dbReference>
<dbReference type="InterPro" id="IPR044143">
    <property type="entry name" value="GlgB_N_E_set_prok"/>
</dbReference>
<dbReference type="SUPFAM" id="SSF51445">
    <property type="entry name" value="(Trans)glycosidases"/>
    <property type="match status" value="1"/>
</dbReference>
<organism evidence="3 4">
    <name type="scientific">Salinimonas profundi</name>
    <dbReference type="NCBI Taxonomy" id="2729140"/>
    <lineage>
        <taxon>Bacteria</taxon>
        <taxon>Pseudomonadati</taxon>
        <taxon>Pseudomonadota</taxon>
        <taxon>Gammaproteobacteria</taxon>
        <taxon>Alteromonadales</taxon>
        <taxon>Alteromonadaceae</taxon>
        <taxon>Alteromonas/Salinimonas group</taxon>
        <taxon>Salinimonas</taxon>
    </lineage>
</organism>
<dbReference type="CDD" id="cd11325">
    <property type="entry name" value="AmyAc_GTHase"/>
    <property type="match status" value="1"/>
</dbReference>
<keyword evidence="4" id="KW-1185">Reference proteome</keyword>
<dbReference type="RefSeq" id="WP_191023814.1">
    <property type="nucleotide sequence ID" value="NZ_JABBXD010000003.1"/>
</dbReference>
<evidence type="ECO:0000313" key="3">
    <source>
        <dbReference type="EMBL" id="MBD3585595.1"/>
    </source>
</evidence>
<dbReference type="PANTHER" id="PTHR43651">
    <property type="entry name" value="1,4-ALPHA-GLUCAN-BRANCHING ENZYME"/>
    <property type="match status" value="1"/>
</dbReference>
<dbReference type="Gene3D" id="2.60.40.10">
    <property type="entry name" value="Immunoglobulins"/>
    <property type="match status" value="1"/>
</dbReference>
<proteinExistence type="predicted"/>
<dbReference type="Pfam" id="PF00128">
    <property type="entry name" value="Alpha-amylase"/>
    <property type="match status" value="2"/>
</dbReference>
<dbReference type="Pfam" id="PF02922">
    <property type="entry name" value="CBM_48"/>
    <property type="match status" value="1"/>
</dbReference>
<name>A0ABR8LH62_9ALTE</name>
<evidence type="ECO:0000313" key="4">
    <source>
        <dbReference type="Proteomes" id="UP000624419"/>
    </source>
</evidence>
<dbReference type="Gene3D" id="3.20.20.80">
    <property type="entry name" value="Glycosidases"/>
    <property type="match status" value="1"/>
</dbReference>
<dbReference type="InterPro" id="IPR037439">
    <property type="entry name" value="Branching_enzy"/>
</dbReference>